<feature type="compositionally biased region" description="Polar residues" evidence="1">
    <location>
        <begin position="204"/>
        <end position="226"/>
    </location>
</feature>
<gene>
    <name evidence="2" type="ORF">NEMBOFW57_009109</name>
</gene>
<feature type="compositionally biased region" description="Polar residues" evidence="1">
    <location>
        <begin position="176"/>
        <end position="185"/>
    </location>
</feature>
<reference evidence="2" key="1">
    <citation type="submission" date="2023-02" db="EMBL/GenBank/DDBJ databases">
        <authorList>
            <person name="Palmer J.M."/>
        </authorList>
    </citation>
    <scope>NUCLEOTIDE SEQUENCE</scope>
    <source>
        <strain evidence="2">FW57</strain>
    </source>
</reference>
<dbReference type="EMBL" id="JAHCVI010000004">
    <property type="protein sequence ID" value="KAG7286793.1"/>
    <property type="molecule type" value="Genomic_DNA"/>
</dbReference>
<accession>A0AAD4EWU8</accession>
<dbReference type="AlphaFoldDB" id="A0AAD4EWU8"/>
<feature type="compositionally biased region" description="Basic and acidic residues" evidence="1">
    <location>
        <begin position="501"/>
        <end position="521"/>
    </location>
</feature>
<dbReference type="Proteomes" id="UP001197093">
    <property type="component" value="Unassembled WGS sequence"/>
</dbReference>
<evidence type="ECO:0000313" key="3">
    <source>
        <dbReference type="Proteomes" id="UP001197093"/>
    </source>
</evidence>
<evidence type="ECO:0000256" key="1">
    <source>
        <dbReference type="SAM" id="MobiDB-lite"/>
    </source>
</evidence>
<name>A0AAD4EWU8_9PEZI</name>
<evidence type="ECO:0000313" key="2">
    <source>
        <dbReference type="EMBL" id="KAG7286793.1"/>
    </source>
</evidence>
<feature type="compositionally biased region" description="Polar residues" evidence="1">
    <location>
        <begin position="414"/>
        <end position="432"/>
    </location>
</feature>
<sequence length="540" mass="57702">METNHSDENLAPGAPSTPRGLSELDPDDARHSIATIKRSSSQSRKSLMELQPSSSSSGSPLAGKAKAYRQGKAKATIAVSSRDAQETPYQEYGQDSDDEFPNVKRVLFRAVDLIPASPSESSGSFSPTPSGSRAPAPQHQTFDNEPEIKARASRKHQTSNSEDQIDPSVPRKQQTHENSYGTESPTPREVAAAGNTEFEGVESGNLSTDTASQGTLSRSANFNTKRAASPSPLSPPNPEDNNPESTETNDDLQTSPDPALPATIQRHTALLAQQGTLFASTIESLNWGLSLVNSTDHDVNADSRIPRALRKRIDKAPFEFAATGMNPFAGARLSSAWRRRHPLVHLLRPPRGAMGELADGVDVPAVLPRTIAPDTGIGKVRSVAPAEEIDVEVPREGTMDVDMDLDSLTEEHATSTPTATNTKCPSENNKSSGDIGDQRGSADSVPSFPAAVDQTTKPQAQQARHSPEVQEQTFSIPIFYGSPSRSVAAGGSNEMRNGNGIKREGDSASHGTKDPTARDGQEDVCSGKVPLSLVRRFYQG</sequence>
<keyword evidence="3" id="KW-1185">Reference proteome</keyword>
<feature type="region of interest" description="Disordered" evidence="1">
    <location>
        <begin position="411"/>
        <end position="470"/>
    </location>
</feature>
<feature type="region of interest" description="Disordered" evidence="1">
    <location>
        <begin position="484"/>
        <end position="526"/>
    </location>
</feature>
<organism evidence="2 3">
    <name type="scientific">Staphylotrichum longicolle</name>
    <dbReference type="NCBI Taxonomy" id="669026"/>
    <lineage>
        <taxon>Eukaryota</taxon>
        <taxon>Fungi</taxon>
        <taxon>Dikarya</taxon>
        <taxon>Ascomycota</taxon>
        <taxon>Pezizomycotina</taxon>
        <taxon>Sordariomycetes</taxon>
        <taxon>Sordariomycetidae</taxon>
        <taxon>Sordariales</taxon>
        <taxon>Chaetomiaceae</taxon>
        <taxon>Staphylotrichum</taxon>
    </lineage>
</organism>
<comment type="caution">
    <text evidence="2">The sequence shown here is derived from an EMBL/GenBank/DDBJ whole genome shotgun (WGS) entry which is preliminary data.</text>
</comment>
<feature type="compositionally biased region" description="Polar residues" evidence="1">
    <location>
        <begin position="453"/>
        <end position="470"/>
    </location>
</feature>
<protein>
    <submittedName>
        <fullName evidence="2">Uncharacterized protein</fullName>
    </submittedName>
</protein>
<feature type="region of interest" description="Disordered" evidence="1">
    <location>
        <begin position="116"/>
        <end position="260"/>
    </location>
</feature>
<feature type="compositionally biased region" description="Low complexity" evidence="1">
    <location>
        <begin position="116"/>
        <end position="132"/>
    </location>
</feature>
<proteinExistence type="predicted"/>
<feature type="region of interest" description="Disordered" evidence="1">
    <location>
        <begin position="1"/>
        <end position="101"/>
    </location>
</feature>